<gene>
    <name evidence="7" type="ORF">H1Q58_14700</name>
</gene>
<evidence type="ECO:0000259" key="6">
    <source>
        <dbReference type="Pfam" id="PF12698"/>
    </source>
</evidence>
<reference evidence="7 8" key="1">
    <citation type="submission" date="2020-07" db="EMBL/GenBank/DDBJ databases">
        <title>Screening of a cold-adapted Planococcus bacterium producing protease in traditional shrimp paste and protease identification by genome sequencing.</title>
        <authorList>
            <person name="Gao R."/>
            <person name="Leng W."/>
            <person name="Chu Q."/>
            <person name="Wu X."/>
            <person name="Liu H."/>
            <person name="Li X."/>
        </authorList>
    </citation>
    <scope>NUCLEOTIDE SEQUENCE [LARGE SCALE GENOMIC DNA]</scope>
    <source>
        <strain evidence="7 8">XJ11</strain>
    </source>
</reference>
<dbReference type="PANTHER" id="PTHR43471">
    <property type="entry name" value="ABC TRANSPORTER PERMEASE"/>
    <property type="match status" value="1"/>
</dbReference>
<accession>A0A7D7MB27</accession>
<dbReference type="Pfam" id="PF12698">
    <property type="entry name" value="ABC2_membrane_3"/>
    <property type="match status" value="1"/>
</dbReference>
<evidence type="ECO:0000256" key="4">
    <source>
        <dbReference type="ARBA" id="ARBA00023136"/>
    </source>
</evidence>
<dbReference type="KEGG" id="pdec:H1Q58_14700"/>
<evidence type="ECO:0000256" key="2">
    <source>
        <dbReference type="ARBA" id="ARBA00022692"/>
    </source>
</evidence>
<feature type="transmembrane region" description="Helical" evidence="5">
    <location>
        <begin position="92"/>
        <end position="116"/>
    </location>
</feature>
<dbReference type="AlphaFoldDB" id="A0A7D7MB27"/>
<feature type="transmembrane region" description="Helical" evidence="5">
    <location>
        <begin position="47"/>
        <end position="71"/>
    </location>
</feature>
<evidence type="ECO:0000313" key="8">
    <source>
        <dbReference type="Proteomes" id="UP000514716"/>
    </source>
</evidence>
<evidence type="ECO:0000256" key="1">
    <source>
        <dbReference type="ARBA" id="ARBA00004141"/>
    </source>
</evidence>
<dbReference type="InterPro" id="IPR013525">
    <property type="entry name" value="ABC2_TM"/>
</dbReference>
<keyword evidence="2 5" id="KW-0812">Transmembrane</keyword>
<keyword evidence="3 5" id="KW-1133">Transmembrane helix</keyword>
<comment type="subcellular location">
    <subcellularLocation>
        <location evidence="1">Membrane</location>
        <topology evidence="1">Multi-pass membrane protein</topology>
    </subcellularLocation>
</comment>
<evidence type="ECO:0000256" key="3">
    <source>
        <dbReference type="ARBA" id="ARBA00022989"/>
    </source>
</evidence>
<feature type="domain" description="ABC-2 type transporter transmembrane" evidence="6">
    <location>
        <begin position="49"/>
        <end position="226"/>
    </location>
</feature>
<name>A0A7D7MB27_PLAMR</name>
<dbReference type="PANTHER" id="PTHR43471:SF1">
    <property type="entry name" value="ABC TRANSPORTER PERMEASE PROTEIN NOSY-RELATED"/>
    <property type="match status" value="1"/>
</dbReference>
<sequence length="236" mass="26085">MNVSLKRIQAIFIKDYKEFSRNYAVSIMILFPIAFALLYRTEAGDQAAIYAFIMNFSLAMLTSFVQACLIAEEKERNTLRSLMMTPASMLDVLIGKSALVFLISAAVLAFSTYLFGYESSNVMLLAAALGISILLYTAIGTICGLYSKTLLEASLSVFPVLIIFTAGPFALVFEDQYPFLEVLRYLPSSQLSELLVEMEAGAAAGELTKPLVVISLWAVVLTVVSFVLYKRRLMDQ</sequence>
<feature type="transmembrane region" description="Helical" evidence="5">
    <location>
        <begin position="211"/>
        <end position="229"/>
    </location>
</feature>
<dbReference type="RefSeq" id="WP_068487500.1">
    <property type="nucleotide sequence ID" value="NZ_CANLTX010000002.1"/>
</dbReference>
<proteinExistence type="predicted"/>
<feature type="transmembrane region" description="Helical" evidence="5">
    <location>
        <begin position="153"/>
        <end position="173"/>
    </location>
</feature>
<dbReference type="GO" id="GO:0016020">
    <property type="term" value="C:membrane"/>
    <property type="evidence" value="ECO:0007669"/>
    <property type="project" value="UniProtKB-SubCell"/>
</dbReference>
<dbReference type="EMBL" id="CP059540">
    <property type="protein sequence ID" value="QMT17192.1"/>
    <property type="molecule type" value="Genomic_DNA"/>
</dbReference>
<dbReference type="Proteomes" id="UP000514716">
    <property type="component" value="Chromosome"/>
</dbReference>
<feature type="transmembrane region" description="Helical" evidence="5">
    <location>
        <begin position="122"/>
        <end position="146"/>
    </location>
</feature>
<organism evidence="7 8">
    <name type="scientific">Planococcus maritimus</name>
    <dbReference type="NCBI Taxonomy" id="192421"/>
    <lineage>
        <taxon>Bacteria</taxon>
        <taxon>Bacillati</taxon>
        <taxon>Bacillota</taxon>
        <taxon>Bacilli</taxon>
        <taxon>Bacillales</taxon>
        <taxon>Caryophanaceae</taxon>
        <taxon>Planococcus</taxon>
    </lineage>
</organism>
<evidence type="ECO:0000256" key="5">
    <source>
        <dbReference type="SAM" id="Phobius"/>
    </source>
</evidence>
<dbReference type="GO" id="GO:0140359">
    <property type="term" value="F:ABC-type transporter activity"/>
    <property type="evidence" value="ECO:0007669"/>
    <property type="project" value="InterPro"/>
</dbReference>
<protein>
    <submittedName>
        <fullName evidence="7">ABC transporter permease</fullName>
    </submittedName>
</protein>
<feature type="transmembrane region" description="Helical" evidence="5">
    <location>
        <begin position="21"/>
        <end position="41"/>
    </location>
</feature>
<keyword evidence="4 5" id="KW-0472">Membrane</keyword>
<evidence type="ECO:0000313" key="7">
    <source>
        <dbReference type="EMBL" id="QMT17192.1"/>
    </source>
</evidence>
<keyword evidence="8" id="KW-1185">Reference proteome</keyword>